<name>A0A6P2VP92_BURL3</name>
<dbReference type="InterPro" id="IPR000847">
    <property type="entry name" value="LysR_HTH_N"/>
</dbReference>
<dbReference type="AlphaFoldDB" id="A0A6P2VP92"/>
<dbReference type="FunFam" id="1.10.10.10:FF:000001">
    <property type="entry name" value="LysR family transcriptional regulator"/>
    <property type="match status" value="1"/>
</dbReference>
<dbReference type="PANTHER" id="PTHR30346:SF17">
    <property type="entry name" value="LYSR FAMILY TRANSCRIPTIONAL REGULATOR"/>
    <property type="match status" value="1"/>
</dbReference>
<keyword evidence="2" id="KW-0805">Transcription regulation</keyword>
<accession>A0A6P2VP92</accession>
<comment type="similarity">
    <text evidence="1">Belongs to the LysR transcriptional regulatory family.</text>
</comment>
<dbReference type="InterPro" id="IPR005119">
    <property type="entry name" value="LysR_subst-bd"/>
</dbReference>
<proteinExistence type="inferred from homology"/>
<reference evidence="6 7" key="1">
    <citation type="submission" date="2019-09" db="EMBL/GenBank/DDBJ databases">
        <authorList>
            <person name="Depoorter E."/>
        </authorList>
    </citation>
    <scope>NUCLEOTIDE SEQUENCE [LARGE SCALE GENOMIC DNA]</scope>
    <source>
        <strain evidence="6">R-18109</strain>
    </source>
</reference>
<dbReference type="CDD" id="cd08414">
    <property type="entry name" value="PBP2_LTTR_aromatics_like"/>
    <property type="match status" value="1"/>
</dbReference>
<dbReference type="GO" id="GO:0032993">
    <property type="term" value="C:protein-DNA complex"/>
    <property type="evidence" value="ECO:0007669"/>
    <property type="project" value="TreeGrafter"/>
</dbReference>
<evidence type="ECO:0000256" key="4">
    <source>
        <dbReference type="ARBA" id="ARBA00023163"/>
    </source>
</evidence>
<evidence type="ECO:0000259" key="5">
    <source>
        <dbReference type="PROSITE" id="PS50931"/>
    </source>
</evidence>
<dbReference type="PANTHER" id="PTHR30346">
    <property type="entry name" value="TRANSCRIPTIONAL DUAL REGULATOR HCAR-RELATED"/>
    <property type="match status" value="1"/>
</dbReference>
<dbReference type="InterPro" id="IPR036390">
    <property type="entry name" value="WH_DNA-bd_sf"/>
</dbReference>
<evidence type="ECO:0000313" key="6">
    <source>
        <dbReference type="EMBL" id="VWC90055.1"/>
    </source>
</evidence>
<protein>
    <submittedName>
        <fullName evidence="6">LysR family transcriptional regulator</fullName>
    </submittedName>
</protein>
<dbReference type="GO" id="GO:0003700">
    <property type="term" value="F:DNA-binding transcription factor activity"/>
    <property type="evidence" value="ECO:0007669"/>
    <property type="project" value="InterPro"/>
</dbReference>
<gene>
    <name evidence="6" type="ORF">BLA18109_03845</name>
</gene>
<dbReference type="GO" id="GO:0003677">
    <property type="term" value="F:DNA binding"/>
    <property type="evidence" value="ECO:0007669"/>
    <property type="project" value="UniProtKB-KW"/>
</dbReference>
<evidence type="ECO:0000256" key="1">
    <source>
        <dbReference type="ARBA" id="ARBA00009437"/>
    </source>
</evidence>
<keyword evidence="3" id="KW-0238">DNA-binding</keyword>
<evidence type="ECO:0000256" key="3">
    <source>
        <dbReference type="ARBA" id="ARBA00023125"/>
    </source>
</evidence>
<evidence type="ECO:0000256" key="2">
    <source>
        <dbReference type="ARBA" id="ARBA00023015"/>
    </source>
</evidence>
<dbReference type="SUPFAM" id="SSF46785">
    <property type="entry name" value="Winged helix' DNA-binding domain"/>
    <property type="match status" value="1"/>
</dbReference>
<sequence>MLSNTIEWRLLCFTGISMNRNGYRMRQIELRHLRYFVAVAQAGSVMAGARAAGIVQPALSRQIRELEDAIGTPLLVRRATGVTLTAAGASFLQDATGLLAALQDSRERALRSAAGQLGELRLGALPNCLPLPVVANVLKAFRDACPDVKLSIAPMLSAEQANALMRGQLDGGIMAWRRDEAPHLSGVRLLSDRFVLAMPAPPGGRFIVPRTLADVANEPFVWFDAQRSAAHHRFLMAQCQQAGFTPRIAQVGSDIPTLIGLVAAGMGCAFVPESASPTCPHTVRLVALDELASRFDIEFVFDGAAMPPSPVVARFLEAVRDAAGEARQAG</sequence>
<dbReference type="Pfam" id="PF03466">
    <property type="entry name" value="LysR_substrate"/>
    <property type="match status" value="1"/>
</dbReference>
<dbReference type="SUPFAM" id="SSF53850">
    <property type="entry name" value="Periplasmic binding protein-like II"/>
    <property type="match status" value="1"/>
</dbReference>
<evidence type="ECO:0000313" key="7">
    <source>
        <dbReference type="Proteomes" id="UP000494260"/>
    </source>
</evidence>
<dbReference type="Gene3D" id="1.10.10.10">
    <property type="entry name" value="Winged helix-like DNA-binding domain superfamily/Winged helix DNA-binding domain"/>
    <property type="match status" value="1"/>
</dbReference>
<dbReference type="Gene3D" id="3.40.190.10">
    <property type="entry name" value="Periplasmic binding protein-like II"/>
    <property type="match status" value="2"/>
</dbReference>
<dbReference type="Proteomes" id="UP000494260">
    <property type="component" value="Unassembled WGS sequence"/>
</dbReference>
<dbReference type="EMBL" id="CABVQH010000012">
    <property type="protein sequence ID" value="VWC90055.1"/>
    <property type="molecule type" value="Genomic_DNA"/>
</dbReference>
<keyword evidence="4" id="KW-0804">Transcription</keyword>
<feature type="domain" description="HTH lysR-type" evidence="5">
    <location>
        <begin position="28"/>
        <end position="85"/>
    </location>
</feature>
<dbReference type="PROSITE" id="PS50931">
    <property type="entry name" value="HTH_LYSR"/>
    <property type="match status" value="1"/>
</dbReference>
<dbReference type="InterPro" id="IPR036388">
    <property type="entry name" value="WH-like_DNA-bd_sf"/>
</dbReference>
<dbReference type="Pfam" id="PF00126">
    <property type="entry name" value="HTH_1"/>
    <property type="match status" value="1"/>
</dbReference>
<organism evidence="6 7">
    <name type="scientific">Burkholderia lata (strain ATCC 17760 / DSM 23089 / LMG 22485 / NCIMB 9086 / R18194 / 383)</name>
    <dbReference type="NCBI Taxonomy" id="482957"/>
    <lineage>
        <taxon>Bacteria</taxon>
        <taxon>Pseudomonadati</taxon>
        <taxon>Pseudomonadota</taxon>
        <taxon>Betaproteobacteria</taxon>
        <taxon>Burkholderiales</taxon>
        <taxon>Burkholderiaceae</taxon>
        <taxon>Burkholderia</taxon>
        <taxon>Burkholderia cepacia complex</taxon>
    </lineage>
</organism>